<feature type="region of interest" description="Disordered" evidence="2">
    <location>
        <begin position="264"/>
        <end position="416"/>
    </location>
</feature>
<feature type="compositionally biased region" description="Basic and acidic residues" evidence="2">
    <location>
        <begin position="82"/>
        <end position="91"/>
    </location>
</feature>
<feature type="compositionally biased region" description="Basic and acidic residues" evidence="2">
    <location>
        <begin position="321"/>
        <end position="330"/>
    </location>
</feature>
<feature type="region of interest" description="Disordered" evidence="2">
    <location>
        <begin position="1"/>
        <end position="91"/>
    </location>
</feature>
<reference evidence="4" key="3">
    <citation type="submission" date="2025-09" db="UniProtKB">
        <authorList>
            <consortium name="Ensembl"/>
        </authorList>
    </citation>
    <scope>IDENTIFICATION</scope>
</reference>
<feature type="compositionally biased region" description="Basic and acidic residues" evidence="2">
    <location>
        <begin position="52"/>
        <end position="64"/>
    </location>
</feature>
<feature type="compositionally biased region" description="Basic and acidic residues" evidence="2">
    <location>
        <begin position="292"/>
        <end position="306"/>
    </location>
</feature>
<feature type="region of interest" description="Disordered" evidence="2">
    <location>
        <begin position="500"/>
        <end position="534"/>
    </location>
</feature>
<dbReference type="InterPro" id="IPR042779">
    <property type="entry name" value="MISP/MISP3-like"/>
</dbReference>
<dbReference type="Proteomes" id="UP000472266">
    <property type="component" value="Chromosome 21"/>
</dbReference>
<feature type="domain" description="A-kinase anchor protein 2 C-terminal" evidence="3">
    <location>
        <begin position="263"/>
        <end position="519"/>
    </location>
</feature>
<organism evidence="4 5">
    <name type="scientific">Strigops habroptila</name>
    <name type="common">Kakapo</name>
    <dbReference type="NCBI Taxonomy" id="2489341"/>
    <lineage>
        <taxon>Eukaryota</taxon>
        <taxon>Metazoa</taxon>
        <taxon>Chordata</taxon>
        <taxon>Craniata</taxon>
        <taxon>Vertebrata</taxon>
        <taxon>Euteleostomi</taxon>
        <taxon>Archelosauria</taxon>
        <taxon>Archosauria</taxon>
        <taxon>Dinosauria</taxon>
        <taxon>Saurischia</taxon>
        <taxon>Theropoda</taxon>
        <taxon>Coelurosauria</taxon>
        <taxon>Aves</taxon>
        <taxon>Neognathae</taxon>
        <taxon>Neoaves</taxon>
        <taxon>Telluraves</taxon>
        <taxon>Australaves</taxon>
        <taxon>Psittaciformes</taxon>
        <taxon>Psittacidae</taxon>
        <taxon>Strigops</taxon>
    </lineage>
</organism>
<keyword evidence="1" id="KW-0175">Coiled coil</keyword>
<dbReference type="InParanoid" id="A0A672U1U9"/>
<feature type="compositionally biased region" description="Polar residues" evidence="2">
    <location>
        <begin position="363"/>
        <end position="380"/>
    </location>
</feature>
<feature type="compositionally biased region" description="Polar residues" evidence="2">
    <location>
        <begin position="387"/>
        <end position="398"/>
    </location>
</feature>
<dbReference type="InterPro" id="IPR029304">
    <property type="entry name" value="AKAP2_C"/>
</dbReference>
<dbReference type="OMA" id="QASHRHD"/>
<accession>A0A672U1U9</accession>
<dbReference type="PANTHER" id="PTHR18839:SF7">
    <property type="entry name" value="A-KINASE ANCHOR PROTEIN 2 C-TERMINAL DOMAIN-CONTAINING PROTEIN"/>
    <property type="match status" value="1"/>
</dbReference>
<sequence length="580" mass="65227">MDRVTRHLVFQLPQTSHKHDDAALAGSSAEQRADSDDDVFGSQRSGSLYDLRAYRGERKPSKLYEEDEQEQRRVPPPNISPEKARELEEERRDVIRSQVMRKSSTMAESTTTRFAICFDKSSPGRAATPVDPENIDTEQINFSAARQQFLMLEKTNPGSFFSPEQQAMSPNGTVPRWPRRLREVMVMPMHPARAGWTRACTSEVFNGFVDLREGSNGLDKEMKISDETPIEREIRMAMEREENLWKERGIQRLTSSSELVEIQTKPLLSMHTSPGPGRKGKDKGRASLYVQREIEQETKREEDLKRQGRLLGTYDRGTQQELDKRRRVFEQEEGSSPKPIPSRSWGQEQPPGPTEDLRGGRSFPSSTGSITRFQTYSTSEKSWEQPVVSQRVSASTSKWESEDSQGGRLPGSTLSPAGTTVLPRKYFSLSFWKPKVSFVDEMGTQSPLRREDGRDEQYKVRTWKPQTSVLIEEEIRSDLQREEELQQQRRRRQMIDGYSLVSSDGVPQDSSHSRHSSGKGRRGTGMGQGSGPWVSLLPSRSLGLWVSVGASDGAGVAPGGAHPKGSSHAGSPYGRCPQPV</sequence>
<dbReference type="AlphaFoldDB" id="A0A672U1U9"/>
<dbReference type="Ensembl" id="ENSSHBT00005010348.1">
    <property type="protein sequence ID" value="ENSSHBP00005008592.1"/>
    <property type="gene ID" value="ENSSHBG00005007502.1"/>
</dbReference>
<dbReference type="PANTHER" id="PTHR18839">
    <property type="entry name" value="MITOTIC INTERACTOR AND SUBSTRATE OF PLK1 MISP FAMILY MEMBER"/>
    <property type="match status" value="1"/>
</dbReference>
<evidence type="ECO:0000256" key="2">
    <source>
        <dbReference type="SAM" id="MobiDB-lite"/>
    </source>
</evidence>
<feature type="region of interest" description="Disordered" evidence="2">
    <location>
        <begin position="549"/>
        <end position="580"/>
    </location>
</feature>
<name>A0A672U1U9_STRHB</name>
<dbReference type="Pfam" id="PF15304">
    <property type="entry name" value="AKAP2_C"/>
    <property type="match status" value="1"/>
</dbReference>
<evidence type="ECO:0000313" key="5">
    <source>
        <dbReference type="Proteomes" id="UP000472266"/>
    </source>
</evidence>
<proteinExistence type="predicted"/>
<evidence type="ECO:0000259" key="3">
    <source>
        <dbReference type="Pfam" id="PF15304"/>
    </source>
</evidence>
<reference evidence="4 5" key="1">
    <citation type="submission" date="2019-11" db="EMBL/GenBank/DDBJ databases">
        <title>Strigops habroptila (kakapo) genome, bStrHab1, primary haplotype, v2.</title>
        <authorList>
            <person name="Jarvis E.D."/>
            <person name="Howard J."/>
            <person name="Rhie A."/>
            <person name="Phillippy A."/>
            <person name="Korlach J."/>
            <person name="Digby A."/>
            <person name="Iorns D."/>
            <person name="Eason D."/>
            <person name="Robertson B."/>
            <person name="Raemaekers T."/>
            <person name="Howe K."/>
            <person name="Lewin H."/>
            <person name="Damas J."/>
            <person name="Hastie A."/>
            <person name="Tracey A."/>
            <person name="Chow W."/>
            <person name="Fedrigo O."/>
        </authorList>
    </citation>
    <scope>NUCLEOTIDE SEQUENCE [LARGE SCALE GENOMIC DNA]</scope>
</reference>
<protein>
    <recommendedName>
        <fullName evidence="3">A-kinase anchor protein 2 C-terminal domain-containing protein</fullName>
    </recommendedName>
</protein>
<evidence type="ECO:0000313" key="4">
    <source>
        <dbReference type="Ensembl" id="ENSSHBP00005008592.1"/>
    </source>
</evidence>
<feature type="compositionally biased region" description="Basic residues" evidence="2">
    <location>
        <begin position="513"/>
        <end position="522"/>
    </location>
</feature>
<dbReference type="GeneTree" id="ENSGT00940000154739"/>
<reference evidence="4" key="2">
    <citation type="submission" date="2025-08" db="UniProtKB">
        <authorList>
            <consortium name="Ensembl"/>
        </authorList>
    </citation>
    <scope>IDENTIFICATION</scope>
</reference>
<evidence type="ECO:0000256" key="1">
    <source>
        <dbReference type="ARBA" id="ARBA00023054"/>
    </source>
</evidence>
<keyword evidence="5" id="KW-1185">Reference proteome</keyword>
<gene>
    <name evidence="4" type="primary">MISP</name>
</gene>